<keyword evidence="2 8" id="KW-0489">Methyltransferase</keyword>
<dbReference type="InterPro" id="IPR029026">
    <property type="entry name" value="tRNA_m1G_MTases_N"/>
</dbReference>
<dbReference type="AlphaFoldDB" id="A0A0G1CFR6"/>
<evidence type="ECO:0000256" key="2">
    <source>
        <dbReference type="ARBA" id="ARBA00022603"/>
    </source>
</evidence>
<dbReference type="Gene3D" id="3.40.1280.10">
    <property type="match status" value="1"/>
</dbReference>
<evidence type="ECO:0000313" key="9">
    <source>
        <dbReference type="Proteomes" id="UP000034704"/>
    </source>
</evidence>
<name>A0A0G1CFR6_9BACT</name>
<keyword evidence="5" id="KW-0819">tRNA processing</keyword>
<evidence type="ECO:0000256" key="4">
    <source>
        <dbReference type="ARBA" id="ARBA00022691"/>
    </source>
</evidence>
<dbReference type="Pfam" id="PF00588">
    <property type="entry name" value="SpoU_methylase"/>
    <property type="match status" value="1"/>
</dbReference>
<evidence type="ECO:0000256" key="5">
    <source>
        <dbReference type="ARBA" id="ARBA00022694"/>
    </source>
</evidence>
<dbReference type="PANTHER" id="PTHR43453">
    <property type="entry name" value="RRNA METHYLASE-LIKE"/>
    <property type="match status" value="1"/>
</dbReference>
<keyword evidence="3 8" id="KW-0808">Transferase</keyword>
<proteinExistence type="predicted"/>
<dbReference type="GO" id="GO:0002938">
    <property type="term" value="P:tRNA guanine ribose methylation"/>
    <property type="evidence" value="ECO:0007669"/>
    <property type="project" value="TreeGrafter"/>
</dbReference>
<dbReference type="EMBL" id="LCDG01000001">
    <property type="protein sequence ID" value="KKS48423.1"/>
    <property type="molecule type" value="Genomic_DNA"/>
</dbReference>
<evidence type="ECO:0000313" key="8">
    <source>
        <dbReference type="EMBL" id="KKS48423.1"/>
    </source>
</evidence>
<gene>
    <name evidence="8" type="ORF">UV12_C0001G0118</name>
</gene>
<dbReference type="InterPro" id="IPR029028">
    <property type="entry name" value="Alpha/beta_knot_MTases"/>
</dbReference>
<protein>
    <submittedName>
        <fullName evidence="8">tRNA/rRNA methyltransferase (SpoU)</fullName>
    </submittedName>
</protein>
<evidence type="ECO:0000256" key="1">
    <source>
        <dbReference type="ARBA" id="ARBA00022555"/>
    </source>
</evidence>
<dbReference type="InterPro" id="IPR033671">
    <property type="entry name" value="TrmH"/>
</dbReference>
<accession>A0A0G1CFR6</accession>
<reference evidence="8 9" key="1">
    <citation type="journal article" date="2015" name="Nature">
        <title>rRNA introns, odd ribosomes, and small enigmatic genomes across a large radiation of phyla.</title>
        <authorList>
            <person name="Brown C.T."/>
            <person name="Hug L.A."/>
            <person name="Thomas B.C."/>
            <person name="Sharon I."/>
            <person name="Castelle C.J."/>
            <person name="Singh A."/>
            <person name="Wilkins M.J."/>
            <person name="Williams K.H."/>
            <person name="Banfield J.F."/>
        </authorList>
    </citation>
    <scope>NUCLEOTIDE SEQUENCE [LARGE SCALE GENOMIC DNA]</scope>
</reference>
<dbReference type="GO" id="GO:0008173">
    <property type="term" value="F:RNA methyltransferase activity"/>
    <property type="evidence" value="ECO:0007669"/>
    <property type="project" value="InterPro"/>
</dbReference>
<evidence type="ECO:0000256" key="3">
    <source>
        <dbReference type="ARBA" id="ARBA00022679"/>
    </source>
</evidence>
<dbReference type="SUPFAM" id="SSF75217">
    <property type="entry name" value="alpha/beta knot"/>
    <property type="match status" value="1"/>
</dbReference>
<feature type="domain" description="tRNA/rRNA methyltransferase SpoU type" evidence="7">
    <location>
        <begin position="3"/>
        <end position="152"/>
    </location>
</feature>
<comment type="caution">
    <text evidence="8">The sequence shown here is derived from an EMBL/GenBank/DDBJ whole genome shotgun (WGS) entry which is preliminary data.</text>
</comment>
<dbReference type="InterPro" id="IPR001537">
    <property type="entry name" value="SpoU_MeTrfase"/>
</dbReference>
<dbReference type="PANTHER" id="PTHR43453:SF1">
    <property type="entry name" value="TRNA_RRNA METHYLTRANSFERASE SPOU TYPE DOMAIN-CONTAINING PROTEIN"/>
    <property type="match status" value="1"/>
</dbReference>
<dbReference type="Proteomes" id="UP000034704">
    <property type="component" value="Unassembled WGS sequence"/>
</dbReference>
<keyword evidence="4" id="KW-0949">S-adenosyl-L-methionine</keyword>
<evidence type="ECO:0000259" key="7">
    <source>
        <dbReference type="Pfam" id="PF00588"/>
    </source>
</evidence>
<keyword evidence="1" id="KW-0820">tRNA-binding</keyword>
<evidence type="ECO:0000256" key="6">
    <source>
        <dbReference type="ARBA" id="ARBA00022884"/>
    </source>
</evidence>
<sequence>MKTVVVLDNLRSVYNVGSIFRTANAVGVCKIYLCGTTPTPVDKKGDRRKDFAKVALGAEDTVEWEYVENTLECVLKLKKENYFIVALEQDEKSVDYKNVNVDDKERVAFVVGAEVVGVAKGVLAESDVVAEIPMLGTKESLNVTIAFGVAVYRVLGV</sequence>
<organism evidence="8 9">
    <name type="scientific">Candidatus Nomurabacteria bacterium GW2011_GWC2_42_20</name>
    <dbReference type="NCBI Taxonomy" id="1618756"/>
    <lineage>
        <taxon>Bacteria</taxon>
        <taxon>Candidatus Nomuraibacteriota</taxon>
    </lineage>
</organism>
<keyword evidence="6" id="KW-0694">RNA-binding</keyword>
<dbReference type="STRING" id="1618756.UV12_C0001G0118"/>
<dbReference type="GO" id="GO:0000049">
    <property type="term" value="F:tRNA binding"/>
    <property type="evidence" value="ECO:0007669"/>
    <property type="project" value="UniProtKB-KW"/>
</dbReference>